<sequence>MQTEQGLADQLRQTSREFKSLEETHHRLDGELNELQRRHVLTPQEEVVKKHLQKEKLAMKDKMAELLRQYREQGTVHAAH</sequence>
<dbReference type="InterPro" id="IPR007420">
    <property type="entry name" value="DUF465"/>
</dbReference>
<keyword evidence="3" id="KW-1185">Reference proteome</keyword>
<feature type="compositionally biased region" description="Basic and acidic residues" evidence="1">
    <location>
        <begin position="14"/>
        <end position="32"/>
    </location>
</feature>
<evidence type="ECO:0000256" key="1">
    <source>
        <dbReference type="SAM" id="MobiDB-lite"/>
    </source>
</evidence>
<gene>
    <name evidence="2" type="ORF">NITLEN_90018</name>
</gene>
<evidence type="ECO:0000313" key="3">
    <source>
        <dbReference type="Proteomes" id="UP000248168"/>
    </source>
</evidence>
<dbReference type="AlphaFoldDB" id="A0A330LCG7"/>
<organism evidence="2 3">
    <name type="scientific">Nitrospira lenta</name>
    <dbReference type="NCBI Taxonomy" id="1436998"/>
    <lineage>
        <taxon>Bacteria</taxon>
        <taxon>Pseudomonadati</taxon>
        <taxon>Nitrospirota</taxon>
        <taxon>Nitrospiria</taxon>
        <taxon>Nitrospirales</taxon>
        <taxon>Nitrospiraceae</taxon>
        <taxon>Nitrospira</taxon>
    </lineage>
</organism>
<dbReference type="RefSeq" id="WP_121990884.1">
    <property type="nucleotide sequence ID" value="NZ_OUNR01000022.1"/>
</dbReference>
<dbReference type="Proteomes" id="UP000248168">
    <property type="component" value="Unassembled WGS sequence"/>
</dbReference>
<protein>
    <recommendedName>
        <fullName evidence="4">DUF465 domain-containing protein</fullName>
    </recommendedName>
</protein>
<dbReference type="Pfam" id="PF04325">
    <property type="entry name" value="DUF465"/>
    <property type="match status" value="1"/>
</dbReference>
<dbReference type="EMBL" id="OUNR01000022">
    <property type="protein sequence ID" value="SPP66763.1"/>
    <property type="molecule type" value="Genomic_DNA"/>
</dbReference>
<dbReference type="OrthoDB" id="9807685at2"/>
<reference evidence="3" key="1">
    <citation type="submission" date="2018-04" db="EMBL/GenBank/DDBJ databases">
        <authorList>
            <person name="Lucker S."/>
            <person name="Sakoula D."/>
        </authorList>
    </citation>
    <scope>NUCLEOTIDE SEQUENCE [LARGE SCALE GENOMIC DNA]</scope>
</reference>
<feature type="region of interest" description="Disordered" evidence="1">
    <location>
        <begin position="1"/>
        <end position="32"/>
    </location>
</feature>
<dbReference type="Gene3D" id="6.10.280.50">
    <property type="match status" value="1"/>
</dbReference>
<accession>A0A330LCG7</accession>
<dbReference type="InterPro" id="IPR038444">
    <property type="entry name" value="DUF465_sf"/>
</dbReference>
<evidence type="ECO:0008006" key="4">
    <source>
        <dbReference type="Google" id="ProtNLM"/>
    </source>
</evidence>
<dbReference type="InParanoid" id="A0A330LCG7"/>
<proteinExistence type="predicted"/>
<name>A0A330LCG7_9BACT</name>
<evidence type="ECO:0000313" key="2">
    <source>
        <dbReference type="EMBL" id="SPP66763.1"/>
    </source>
</evidence>